<sequence>MARLRSCTLLLDGWADRARHSIYVFQAHAVTLNEPLLLATLEVTSDRHTAEKVVAFSDTSLRTLQAKWSQFIAVVTENPASMLAYRRLLCSRPCTSHLMEIGCYAHYLSTLCKHIFSHTWFQRIYTFVSSIITFFGKSHRWSHRLKNWGIRENKKGFPQNYAKTRFYTILKMLRLVSSYSTGIISIMNSDDAKKPEKDGGITREFREKCNNIVAYYPIVIAANIIQPICDFIANMESMYANLADVQFGILTMMRKVSLEI</sequence>
<evidence type="ECO:0008006" key="3">
    <source>
        <dbReference type="Google" id="ProtNLM"/>
    </source>
</evidence>
<dbReference type="EMBL" id="MCBS01015305">
    <property type="protein sequence ID" value="RKF83852.1"/>
    <property type="molecule type" value="Genomic_DNA"/>
</dbReference>
<name>A0A420JAT1_9PEZI</name>
<dbReference type="InterPro" id="IPR012337">
    <property type="entry name" value="RNaseH-like_sf"/>
</dbReference>
<dbReference type="AlphaFoldDB" id="A0A420JAT1"/>
<organism evidence="1 2">
    <name type="scientific">Golovinomyces cichoracearum</name>
    <dbReference type="NCBI Taxonomy" id="62708"/>
    <lineage>
        <taxon>Eukaryota</taxon>
        <taxon>Fungi</taxon>
        <taxon>Dikarya</taxon>
        <taxon>Ascomycota</taxon>
        <taxon>Pezizomycotina</taxon>
        <taxon>Leotiomycetes</taxon>
        <taxon>Erysiphales</taxon>
        <taxon>Erysiphaceae</taxon>
        <taxon>Golovinomyces</taxon>
    </lineage>
</organism>
<comment type="caution">
    <text evidence="1">The sequence shown here is derived from an EMBL/GenBank/DDBJ whole genome shotgun (WGS) entry which is preliminary data.</text>
</comment>
<evidence type="ECO:0000313" key="1">
    <source>
        <dbReference type="EMBL" id="RKF83852.1"/>
    </source>
</evidence>
<dbReference type="SUPFAM" id="SSF53098">
    <property type="entry name" value="Ribonuclease H-like"/>
    <property type="match status" value="1"/>
</dbReference>
<accession>A0A420JAT1</accession>
<protein>
    <recommendedName>
        <fullName evidence="3">DUF659 domain-containing protein</fullName>
    </recommendedName>
</protein>
<proteinExistence type="predicted"/>
<reference evidence="1 2" key="1">
    <citation type="journal article" date="2018" name="BMC Genomics">
        <title>Comparative genome analyses reveal sequence features reflecting distinct modes of host-adaptation between dicot and monocot powdery mildew.</title>
        <authorList>
            <person name="Wu Y."/>
            <person name="Ma X."/>
            <person name="Pan Z."/>
            <person name="Kale S.D."/>
            <person name="Song Y."/>
            <person name="King H."/>
            <person name="Zhang Q."/>
            <person name="Presley C."/>
            <person name="Deng X."/>
            <person name="Wei C.I."/>
            <person name="Xiao S."/>
        </authorList>
    </citation>
    <scope>NUCLEOTIDE SEQUENCE [LARGE SCALE GENOMIC DNA]</scope>
    <source>
        <strain evidence="1">UMSG1</strain>
    </source>
</reference>
<dbReference type="Proteomes" id="UP000285326">
    <property type="component" value="Unassembled WGS sequence"/>
</dbReference>
<evidence type="ECO:0000313" key="2">
    <source>
        <dbReference type="Proteomes" id="UP000285326"/>
    </source>
</evidence>
<gene>
    <name evidence="1" type="ORF">GcM1_153011</name>
</gene>